<gene>
    <name evidence="2" type="ordered locus">Sta7437_3170</name>
</gene>
<dbReference type="AlphaFoldDB" id="K9XVX0"/>
<protein>
    <recommendedName>
        <fullName evidence="4">EpsG family protein</fullName>
    </recommendedName>
</protein>
<evidence type="ECO:0008006" key="4">
    <source>
        <dbReference type="Google" id="ProtNLM"/>
    </source>
</evidence>
<feature type="transmembrane region" description="Helical" evidence="1">
    <location>
        <begin position="314"/>
        <end position="329"/>
    </location>
</feature>
<feature type="transmembrane region" description="Helical" evidence="1">
    <location>
        <begin position="229"/>
        <end position="249"/>
    </location>
</feature>
<dbReference type="OrthoDB" id="581090at2"/>
<feature type="transmembrane region" description="Helical" evidence="1">
    <location>
        <begin position="21"/>
        <end position="46"/>
    </location>
</feature>
<sequence>MQLNLSRNYKQNILINKNDKAIFLFFGLALWVFIPILGIFPLIFFIHLNQKEKSKLNFVISLLVILTITIFVSSLDIISDLAVYVNNYSKLGTQNPFEISGSQQLEFVLWLISYPVYLISGGSNYAFVFFWSFVFNALTFWVIAKGFSRQNYGLLLLFIVSNPIFINFQGFLVRQYFATLLFLIAVINLDKKLVMWGIYLFSLVTHLANIIYLPLLLLYDKARLFKNKIFMILIIAAGIILPFSSTIVVDLADRIAGLLPAEYGAIILSKTSYYGREQTTEAGILVPLLENLLIFVLIFAFLRNTKFKTAQEKFLYFLYPVLIFVMYIGKDIHMFSNRVAFLLFPLSGIFYYFLIEHKWIIFKRFILTFLIIIKIMYFNYYLYNISIGNNVFHFLNDNVYNSSIFEYIENASHNFVNDVKIKELPNRSFI</sequence>
<feature type="transmembrane region" description="Helical" evidence="1">
    <location>
        <begin position="151"/>
        <end position="173"/>
    </location>
</feature>
<dbReference type="HOGENOM" id="CLU_637618_0_0_3"/>
<feature type="transmembrane region" description="Helical" evidence="1">
    <location>
        <begin position="193"/>
        <end position="217"/>
    </location>
</feature>
<evidence type="ECO:0000313" key="2">
    <source>
        <dbReference type="EMBL" id="AFZ36678.1"/>
    </source>
</evidence>
<dbReference type="KEGG" id="scs:Sta7437_3170"/>
<dbReference type="EMBL" id="CP003653">
    <property type="protein sequence ID" value="AFZ36678.1"/>
    <property type="molecule type" value="Genomic_DNA"/>
</dbReference>
<organism evidence="2 3">
    <name type="scientific">Stanieria cyanosphaera (strain ATCC 29371 / PCC 7437)</name>
    <dbReference type="NCBI Taxonomy" id="111780"/>
    <lineage>
        <taxon>Bacteria</taxon>
        <taxon>Bacillati</taxon>
        <taxon>Cyanobacteriota</taxon>
        <taxon>Cyanophyceae</taxon>
        <taxon>Pleurocapsales</taxon>
        <taxon>Dermocarpellaceae</taxon>
        <taxon>Stanieria</taxon>
    </lineage>
</organism>
<keyword evidence="1" id="KW-0472">Membrane</keyword>
<proteinExistence type="predicted"/>
<feature type="transmembrane region" description="Helical" evidence="1">
    <location>
        <begin position="282"/>
        <end position="302"/>
    </location>
</feature>
<dbReference type="InterPro" id="IPR049458">
    <property type="entry name" value="EpsG-like"/>
</dbReference>
<accession>K9XVX0</accession>
<dbReference type="STRING" id="111780.Sta7437_3170"/>
<feature type="transmembrane region" description="Helical" evidence="1">
    <location>
        <begin position="335"/>
        <end position="353"/>
    </location>
</feature>
<evidence type="ECO:0000313" key="3">
    <source>
        <dbReference type="Proteomes" id="UP000010473"/>
    </source>
</evidence>
<keyword evidence="3" id="KW-1185">Reference proteome</keyword>
<reference evidence="3" key="1">
    <citation type="journal article" date="2013" name="Proc. Natl. Acad. Sci. U.S.A.">
        <title>Improving the coverage of the cyanobacterial phylum using diversity-driven genome sequencing.</title>
        <authorList>
            <person name="Shih P.M."/>
            <person name="Wu D."/>
            <person name="Latifi A."/>
            <person name="Axen S.D."/>
            <person name="Fewer D.P."/>
            <person name="Talla E."/>
            <person name="Calteau A."/>
            <person name="Cai F."/>
            <person name="Tandeau de Marsac N."/>
            <person name="Rippka R."/>
            <person name="Herdman M."/>
            <person name="Sivonen K."/>
            <person name="Coursin T."/>
            <person name="Laurent T."/>
            <person name="Goodwin L."/>
            <person name="Nolan M."/>
            <person name="Davenport K.W."/>
            <person name="Han C.S."/>
            <person name="Rubin E.M."/>
            <person name="Eisen J.A."/>
            <person name="Woyke T."/>
            <person name="Gugger M."/>
            <person name="Kerfeld C.A."/>
        </authorList>
    </citation>
    <scope>NUCLEOTIDE SEQUENCE [LARGE SCALE GENOMIC DNA]</scope>
    <source>
        <strain evidence="3">ATCC 29371 / PCC 7437</strain>
    </source>
</reference>
<keyword evidence="1" id="KW-0812">Transmembrane</keyword>
<evidence type="ECO:0000256" key="1">
    <source>
        <dbReference type="SAM" id="Phobius"/>
    </source>
</evidence>
<dbReference type="Proteomes" id="UP000010473">
    <property type="component" value="Chromosome"/>
</dbReference>
<feature type="transmembrane region" description="Helical" evidence="1">
    <location>
        <begin position="125"/>
        <end position="144"/>
    </location>
</feature>
<dbReference type="RefSeq" id="WP_015194340.1">
    <property type="nucleotide sequence ID" value="NC_019748.1"/>
</dbReference>
<keyword evidence="1" id="KW-1133">Transmembrane helix</keyword>
<dbReference type="eggNOG" id="ENOG50340PX">
    <property type="taxonomic scope" value="Bacteria"/>
</dbReference>
<dbReference type="Pfam" id="PF14897">
    <property type="entry name" value="EpsG"/>
    <property type="match status" value="1"/>
</dbReference>
<name>K9XVX0_STAC7</name>
<feature type="transmembrane region" description="Helical" evidence="1">
    <location>
        <begin position="365"/>
        <end position="383"/>
    </location>
</feature>
<feature type="transmembrane region" description="Helical" evidence="1">
    <location>
        <begin position="58"/>
        <end position="78"/>
    </location>
</feature>